<evidence type="ECO:0000256" key="4">
    <source>
        <dbReference type="ARBA" id="ARBA00022679"/>
    </source>
</evidence>
<feature type="domain" description="TRM5/TYW2-like methyltransferase" evidence="6">
    <location>
        <begin position="36"/>
        <end position="136"/>
    </location>
</feature>
<gene>
    <name evidence="7" type="ORF">J2Z80_001905</name>
</gene>
<comment type="pathway">
    <text evidence="1">Cofactor biosynthesis; adenosylcobalamin biosynthesis.</text>
</comment>
<evidence type="ECO:0000256" key="1">
    <source>
        <dbReference type="ARBA" id="ARBA00004953"/>
    </source>
</evidence>
<evidence type="ECO:0000313" key="8">
    <source>
        <dbReference type="Proteomes" id="UP001166402"/>
    </source>
</evidence>
<evidence type="ECO:0000256" key="2">
    <source>
        <dbReference type="ARBA" id="ARBA00022573"/>
    </source>
</evidence>
<dbReference type="EMBL" id="JAGGLT010000020">
    <property type="protein sequence ID" value="MBP2072374.1"/>
    <property type="molecule type" value="Genomic_DNA"/>
</dbReference>
<keyword evidence="3 7" id="KW-0489">Methyltransferase</keyword>
<dbReference type="PANTHER" id="PTHR43182:SF1">
    <property type="entry name" value="COBALT-PRECORRIN-7 C(5)-METHYLTRANSFERASE"/>
    <property type="match status" value="1"/>
</dbReference>
<evidence type="ECO:0000259" key="6">
    <source>
        <dbReference type="Pfam" id="PF02475"/>
    </source>
</evidence>
<sequence>MWQYMTPGIPDEYFVRGNVPMTKEEIRVLSISKLRLKEDSVVWDIGAGTGSVSVEAALISKKGVVYSIEKEEEGVRLINENIKKFNVENVVVVGGLAPDALLDLPSPDRVFIGGTGDKMYQIFDIVTTKLKEDGVVVVNGITLDTAYSAHHYFKQRLFTVQTICVNVSVSKEAGNKTMMISQNPVYIITVKREG</sequence>
<dbReference type="SUPFAM" id="SSF53335">
    <property type="entry name" value="S-adenosyl-L-methionine-dependent methyltransferases"/>
    <property type="match status" value="1"/>
</dbReference>
<dbReference type="GO" id="GO:0032259">
    <property type="term" value="P:methylation"/>
    <property type="evidence" value="ECO:0007669"/>
    <property type="project" value="UniProtKB-KW"/>
</dbReference>
<dbReference type="Proteomes" id="UP001166402">
    <property type="component" value="Unassembled WGS sequence"/>
</dbReference>
<keyword evidence="8" id="KW-1185">Reference proteome</keyword>
<evidence type="ECO:0000256" key="3">
    <source>
        <dbReference type="ARBA" id="ARBA00022603"/>
    </source>
</evidence>
<protein>
    <submittedName>
        <fullName evidence="7">Cobalt-precorrin-6B (C15)-methyltransferase</fullName>
        <ecNumber evidence="7">2.1.1.196</ecNumber>
    </submittedName>
</protein>
<keyword evidence="4 7" id="KW-0808">Transferase</keyword>
<dbReference type="PANTHER" id="PTHR43182">
    <property type="entry name" value="COBALT-PRECORRIN-6B C(15)-METHYLTRANSFERASE (DECARBOXYLATING)"/>
    <property type="match status" value="1"/>
</dbReference>
<proteinExistence type="predicted"/>
<dbReference type="NCBIfam" id="TIGR02469">
    <property type="entry name" value="CbiT"/>
    <property type="match status" value="1"/>
</dbReference>
<dbReference type="EC" id="2.1.1.196" evidence="7"/>
<organism evidence="7 8">
    <name type="scientific">Thermoanaerobacterium butyriciformans</name>
    <dbReference type="NCBI Taxonomy" id="1702242"/>
    <lineage>
        <taxon>Bacteria</taxon>
        <taxon>Bacillati</taxon>
        <taxon>Bacillota</taxon>
        <taxon>Clostridia</taxon>
        <taxon>Thermoanaerobacterales</taxon>
        <taxon>Thermoanaerobacteraceae</taxon>
        <taxon>Thermoanaerobacterium</taxon>
    </lineage>
</organism>
<dbReference type="GO" id="GO:0008168">
    <property type="term" value="F:methyltransferase activity"/>
    <property type="evidence" value="ECO:0007669"/>
    <property type="project" value="UniProtKB-KW"/>
</dbReference>
<evidence type="ECO:0000256" key="5">
    <source>
        <dbReference type="ARBA" id="ARBA00022691"/>
    </source>
</evidence>
<name>A0ABS4NFC6_9THEO</name>
<keyword evidence="5" id="KW-0949">S-adenosyl-L-methionine</keyword>
<dbReference type="Gene3D" id="3.40.50.150">
    <property type="entry name" value="Vaccinia Virus protein VP39"/>
    <property type="match status" value="1"/>
</dbReference>
<dbReference type="InterPro" id="IPR050714">
    <property type="entry name" value="Cobalamin_biosynth_MTase"/>
</dbReference>
<reference evidence="7" key="1">
    <citation type="submission" date="2021-03" db="EMBL/GenBank/DDBJ databases">
        <title>Genomic Encyclopedia of Type Strains, Phase IV (KMG-IV): sequencing the most valuable type-strain genomes for metagenomic binning, comparative biology and taxonomic classification.</title>
        <authorList>
            <person name="Goeker M."/>
        </authorList>
    </citation>
    <scope>NUCLEOTIDE SEQUENCE</scope>
    <source>
        <strain evidence="7">DSM 101588</strain>
    </source>
</reference>
<dbReference type="InterPro" id="IPR029063">
    <property type="entry name" value="SAM-dependent_MTases_sf"/>
</dbReference>
<evidence type="ECO:0000313" key="7">
    <source>
        <dbReference type="EMBL" id="MBP2072374.1"/>
    </source>
</evidence>
<accession>A0ABS4NFC6</accession>
<keyword evidence="2" id="KW-0169">Cobalamin biosynthesis</keyword>
<dbReference type="Pfam" id="PF02475">
    <property type="entry name" value="TRM5-TYW2_MTfase"/>
    <property type="match status" value="1"/>
</dbReference>
<dbReference type="InterPro" id="IPR056743">
    <property type="entry name" value="TRM5-TYW2-like_MTfase"/>
</dbReference>
<dbReference type="InterPro" id="IPR014008">
    <property type="entry name" value="Cbl_synth_MTase_CbiT"/>
</dbReference>
<comment type="caution">
    <text evidence="7">The sequence shown here is derived from an EMBL/GenBank/DDBJ whole genome shotgun (WGS) entry which is preliminary data.</text>
</comment>